<name>A0A6A4BBD8_9STRA</name>
<gene>
    <name evidence="2" type="ORF">PR003_g31119</name>
</gene>
<protein>
    <submittedName>
        <fullName evidence="2">Uncharacterized protein</fullName>
    </submittedName>
</protein>
<dbReference type="EMBL" id="QXFT01006274">
    <property type="protein sequence ID" value="KAE9269530.1"/>
    <property type="molecule type" value="Genomic_DNA"/>
</dbReference>
<organism evidence="2 3">
    <name type="scientific">Phytophthora rubi</name>
    <dbReference type="NCBI Taxonomy" id="129364"/>
    <lineage>
        <taxon>Eukaryota</taxon>
        <taxon>Sar</taxon>
        <taxon>Stramenopiles</taxon>
        <taxon>Oomycota</taxon>
        <taxon>Peronosporomycetes</taxon>
        <taxon>Peronosporales</taxon>
        <taxon>Peronosporaceae</taxon>
        <taxon>Phytophthora</taxon>
    </lineage>
</organism>
<accession>A0A6A4BBD8</accession>
<feature type="region of interest" description="Disordered" evidence="1">
    <location>
        <begin position="207"/>
        <end position="232"/>
    </location>
</feature>
<feature type="region of interest" description="Disordered" evidence="1">
    <location>
        <begin position="46"/>
        <end position="174"/>
    </location>
</feature>
<keyword evidence="3" id="KW-1185">Reference proteome</keyword>
<comment type="caution">
    <text evidence="2">The sequence shown here is derived from an EMBL/GenBank/DDBJ whole genome shotgun (WGS) entry which is preliminary data.</text>
</comment>
<evidence type="ECO:0000256" key="1">
    <source>
        <dbReference type="SAM" id="MobiDB-lite"/>
    </source>
</evidence>
<proteinExistence type="predicted"/>
<feature type="compositionally biased region" description="Basic residues" evidence="1">
    <location>
        <begin position="57"/>
        <end position="67"/>
    </location>
</feature>
<dbReference type="AlphaFoldDB" id="A0A6A4BBD8"/>
<sequence length="232" mass="25176">MVHALLRALRSDQSHCASPQQYGAGAKIGAIRTEKASASLARFGAECNTAQAPRSARSGRRRRRPRSRTSAPSAKRRRRKIGAIRTEKASASLARFGAECKTAQAPRSARSGRRRRRPRSRTSAPSARRRRRKIGAIRTEKASASVARFGAQCKTAQAQDRRDQDGEGVGLSRALRRRVQDGAGAKIGAIRTEKASASVAHFGAECKTAQAQDRRDQDGEGVGLSRALRRPV</sequence>
<reference evidence="2 3" key="1">
    <citation type="submission" date="2018-08" db="EMBL/GenBank/DDBJ databases">
        <title>Genomic investigation of the strawberry pathogen Phytophthora fragariae indicates pathogenicity is determined by transcriptional variation in three key races.</title>
        <authorList>
            <person name="Adams T.M."/>
            <person name="Armitage A.D."/>
            <person name="Sobczyk M.K."/>
            <person name="Bates H.J."/>
            <person name="Dunwell J.M."/>
            <person name="Nellist C.F."/>
            <person name="Harrison R.J."/>
        </authorList>
    </citation>
    <scope>NUCLEOTIDE SEQUENCE [LARGE SCALE GENOMIC DNA]</scope>
    <source>
        <strain evidence="2 3">SCRP333</strain>
    </source>
</reference>
<dbReference type="Proteomes" id="UP000434957">
    <property type="component" value="Unassembled WGS sequence"/>
</dbReference>
<feature type="compositionally biased region" description="Basic residues" evidence="1">
    <location>
        <begin position="110"/>
        <end position="120"/>
    </location>
</feature>
<evidence type="ECO:0000313" key="3">
    <source>
        <dbReference type="Proteomes" id="UP000434957"/>
    </source>
</evidence>
<evidence type="ECO:0000313" key="2">
    <source>
        <dbReference type="EMBL" id="KAE9269530.1"/>
    </source>
</evidence>